<protein>
    <submittedName>
        <fullName evidence="8 10">Translin</fullName>
    </submittedName>
</protein>
<evidence type="ECO:0000313" key="9">
    <source>
        <dbReference type="Proteomes" id="UP000504638"/>
    </source>
</evidence>
<dbReference type="RefSeq" id="XP_033536868.1">
    <property type="nucleotide sequence ID" value="XM_033677424.1"/>
</dbReference>
<reference evidence="8 10" key="1">
    <citation type="submission" date="2020-01" db="EMBL/GenBank/DDBJ databases">
        <authorList>
            <consortium name="DOE Joint Genome Institute"/>
            <person name="Haridas S."/>
            <person name="Albert R."/>
            <person name="Binder M."/>
            <person name="Bloem J."/>
            <person name="Labutti K."/>
            <person name="Salamov A."/>
            <person name="Andreopoulos B."/>
            <person name="Baker S.E."/>
            <person name="Barry K."/>
            <person name="Bills G."/>
            <person name="Bluhm B.H."/>
            <person name="Cannon C."/>
            <person name="Castanera R."/>
            <person name="Culley D.E."/>
            <person name="Daum C."/>
            <person name="Ezra D."/>
            <person name="Gonzalez J.B."/>
            <person name="Henrissat B."/>
            <person name="Kuo A."/>
            <person name="Liang C."/>
            <person name="Lipzen A."/>
            <person name="Lutzoni F."/>
            <person name="Magnuson J."/>
            <person name="Mondo S."/>
            <person name="Nolan M."/>
            <person name="Ohm R."/>
            <person name="Pangilinan J."/>
            <person name="Park H.-J."/>
            <person name="Ramirez L."/>
            <person name="Alfaro M."/>
            <person name="Sun H."/>
            <person name="Tritt A."/>
            <person name="Yoshinaga Y."/>
            <person name="Zwiers L.-H."/>
            <person name="Turgeon B.G."/>
            <person name="Goodwin S.B."/>
            <person name="Spatafora J.W."/>
            <person name="Crous P.W."/>
            <person name="Grigoriev I.V."/>
        </authorList>
    </citation>
    <scope>NUCLEOTIDE SEQUENCE</scope>
    <source>
        <strain evidence="8 10">CBS 781.70</strain>
    </source>
</reference>
<reference evidence="10" key="2">
    <citation type="submission" date="2020-04" db="EMBL/GenBank/DDBJ databases">
        <authorList>
            <consortium name="NCBI Genome Project"/>
        </authorList>
    </citation>
    <scope>NUCLEOTIDE SEQUENCE</scope>
    <source>
        <strain evidence="10">CBS 781.70</strain>
    </source>
</reference>
<dbReference type="Proteomes" id="UP000504638">
    <property type="component" value="Unplaced"/>
</dbReference>
<dbReference type="AlphaFoldDB" id="A0A6G1GAW3"/>
<dbReference type="GeneID" id="54417994"/>
<dbReference type="SUPFAM" id="SSF74784">
    <property type="entry name" value="Translin"/>
    <property type="match status" value="1"/>
</dbReference>
<dbReference type="InterPro" id="IPR033956">
    <property type="entry name" value="Translin"/>
</dbReference>
<evidence type="ECO:0000256" key="1">
    <source>
        <dbReference type="ARBA" id="ARBA00004123"/>
    </source>
</evidence>
<dbReference type="Pfam" id="PF01997">
    <property type="entry name" value="Translin"/>
    <property type="match status" value="1"/>
</dbReference>
<dbReference type="GO" id="GO:0043565">
    <property type="term" value="F:sequence-specific DNA binding"/>
    <property type="evidence" value="ECO:0007669"/>
    <property type="project" value="InterPro"/>
</dbReference>
<keyword evidence="5" id="KW-0694">RNA-binding</keyword>
<keyword evidence="4" id="KW-0963">Cytoplasm</keyword>
<comment type="subcellular location">
    <subcellularLocation>
        <location evidence="2">Cytoplasm</location>
    </subcellularLocation>
    <subcellularLocation>
        <location evidence="1">Nucleus</location>
    </subcellularLocation>
</comment>
<comment type="similarity">
    <text evidence="3">Belongs to the translin family.</text>
</comment>
<dbReference type="FunFam" id="1.20.58.200:FF:000002">
    <property type="entry name" value="Putative translin"/>
    <property type="match status" value="1"/>
</dbReference>
<evidence type="ECO:0000256" key="6">
    <source>
        <dbReference type="ARBA" id="ARBA00023125"/>
    </source>
</evidence>
<evidence type="ECO:0000256" key="4">
    <source>
        <dbReference type="ARBA" id="ARBA00022490"/>
    </source>
</evidence>
<dbReference type="EMBL" id="ML975152">
    <property type="protein sequence ID" value="KAF1815237.1"/>
    <property type="molecule type" value="Genomic_DNA"/>
</dbReference>
<dbReference type="Gene3D" id="1.20.58.190">
    <property type="entry name" value="Translin, domain 1"/>
    <property type="match status" value="1"/>
</dbReference>
<dbReference type="GO" id="GO:0005634">
    <property type="term" value="C:nucleus"/>
    <property type="evidence" value="ECO:0007669"/>
    <property type="project" value="UniProtKB-SubCell"/>
</dbReference>
<organism evidence="8">
    <name type="scientific">Eremomyces bilateralis CBS 781.70</name>
    <dbReference type="NCBI Taxonomy" id="1392243"/>
    <lineage>
        <taxon>Eukaryota</taxon>
        <taxon>Fungi</taxon>
        <taxon>Dikarya</taxon>
        <taxon>Ascomycota</taxon>
        <taxon>Pezizomycotina</taxon>
        <taxon>Dothideomycetes</taxon>
        <taxon>Dothideomycetes incertae sedis</taxon>
        <taxon>Eremomycetales</taxon>
        <taxon>Eremomycetaceae</taxon>
        <taxon>Eremomyces</taxon>
    </lineage>
</organism>
<evidence type="ECO:0000313" key="10">
    <source>
        <dbReference type="RefSeq" id="XP_033536868.1"/>
    </source>
</evidence>
<name>A0A6G1GAW3_9PEZI</name>
<sequence>MDSSSVKGLVDPAIFDQLQRKIDEDAVVQEGLREIVDRLEKQSKSTKAALSKTHAIPSKSLASVIQASEASIRQQLPALSKLVQVASQHPYYRWNGIWSRQIQDLVFDIVYCGWLGGFANQPGQSEGRKEIGKLLTIDEVADIMQGKMPANLKDRDEFHLTIEEYLHALLSLIEELSRLARNSVTLGDYERPQQISRFIKDLHSAFLLLNLKNDALRKRSDGIKYKMKEVEDVVYDLTLRNLLPKSP</sequence>
<reference evidence="10" key="3">
    <citation type="submission" date="2025-04" db="UniProtKB">
        <authorList>
            <consortium name="RefSeq"/>
        </authorList>
    </citation>
    <scope>IDENTIFICATION</scope>
    <source>
        <strain evidence="10">CBS 781.70</strain>
    </source>
</reference>
<evidence type="ECO:0000256" key="2">
    <source>
        <dbReference type="ARBA" id="ARBA00004496"/>
    </source>
</evidence>
<keyword evidence="6" id="KW-0238">DNA-binding</keyword>
<dbReference type="PANTHER" id="PTHR10741">
    <property type="entry name" value="TRANSLIN AND TRANSLIN ASSOCIATED PROTEIN X"/>
    <property type="match status" value="1"/>
</dbReference>
<evidence type="ECO:0000313" key="8">
    <source>
        <dbReference type="EMBL" id="KAF1815237.1"/>
    </source>
</evidence>
<dbReference type="InterPro" id="IPR002848">
    <property type="entry name" value="Translin_fam"/>
</dbReference>
<dbReference type="Gene3D" id="1.20.58.200">
    <property type="entry name" value="Translin, domain 2"/>
    <property type="match status" value="1"/>
</dbReference>
<keyword evidence="7" id="KW-0539">Nucleus</keyword>
<keyword evidence="9" id="KW-1185">Reference proteome</keyword>
<evidence type="ECO:0000256" key="7">
    <source>
        <dbReference type="ARBA" id="ARBA00023242"/>
    </source>
</evidence>
<dbReference type="InterPro" id="IPR016069">
    <property type="entry name" value="Translin_C"/>
</dbReference>
<proteinExistence type="inferred from homology"/>
<gene>
    <name evidence="8 10" type="ORF">P152DRAFT_431649</name>
</gene>
<dbReference type="CDD" id="cd14819">
    <property type="entry name" value="Translin"/>
    <property type="match status" value="1"/>
</dbReference>
<dbReference type="InterPro" id="IPR036081">
    <property type="entry name" value="Translin_sf"/>
</dbReference>
<dbReference type="GO" id="GO:0016070">
    <property type="term" value="P:RNA metabolic process"/>
    <property type="evidence" value="ECO:0007669"/>
    <property type="project" value="InterPro"/>
</dbReference>
<accession>A0A6G1GAW3</accession>
<dbReference type="GO" id="GO:0005737">
    <property type="term" value="C:cytoplasm"/>
    <property type="evidence" value="ECO:0007669"/>
    <property type="project" value="UniProtKB-SubCell"/>
</dbReference>
<evidence type="ECO:0000256" key="5">
    <source>
        <dbReference type="ARBA" id="ARBA00022884"/>
    </source>
</evidence>
<dbReference type="OrthoDB" id="829at2759"/>
<dbReference type="GO" id="GO:0003723">
    <property type="term" value="F:RNA binding"/>
    <property type="evidence" value="ECO:0007669"/>
    <property type="project" value="UniProtKB-KW"/>
</dbReference>
<dbReference type="InterPro" id="IPR016068">
    <property type="entry name" value="Translin_N"/>
</dbReference>
<dbReference type="GO" id="GO:0003697">
    <property type="term" value="F:single-stranded DNA binding"/>
    <property type="evidence" value="ECO:0007669"/>
    <property type="project" value="InterPro"/>
</dbReference>
<evidence type="ECO:0000256" key="3">
    <source>
        <dbReference type="ARBA" id="ARBA00005902"/>
    </source>
</evidence>